<dbReference type="STRING" id="1184267.A11Q_1646"/>
<evidence type="ECO:0000256" key="1">
    <source>
        <dbReference type="SAM" id="SignalP"/>
    </source>
</evidence>
<dbReference type="AlphaFoldDB" id="M4V8Y0"/>
<evidence type="ECO:0000313" key="2">
    <source>
        <dbReference type="EMBL" id="AGH95862.1"/>
    </source>
</evidence>
<dbReference type="Proteomes" id="UP000012040">
    <property type="component" value="Chromosome"/>
</dbReference>
<dbReference type="PATRIC" id="fig|1184267.3.peg.1668"/>
<proteinExistence type="predicted"/>
<evidence type="ECO:0008006" key="4">
    <source>
        <dbReference type="Google" id="ProtNLM"/>
    </source>
</evidence>
<dbReference type="eggNOG" id="ENOG5031V7I">
    <property type="taxonomic scope" value="Bacteria"/>
</dbReference>
<keyword evidence="3" id="KW-1185">Reference proteome</keyword>
<protein>
    <recommendedName>
        <fullName evidence="4">Lipoprotein</fullName>
    </recommendedName>
</protein>
<sequence>MKTTKTLTVVLSGLILALFTSCSASKLSEPNAPSNSSALNVSSQKPMASCNRKTDNHFSFDLSVYTDGSGQINYDWIKLKFRYLSSDVTQSGYTLRFYKWRMIGSTSQLDSTPLNFASYNISSGQSSANTANTVLANQISTQTGLYIQLRDDAQNPYQALKVVAYKSDGTVLAQTDVLIPQFAASPADYQFDNNGNARANNLIQMHPLANTNVSQWTTAQMQQYFSAYCF</sequence>
<dbReference type="KEGG" id="bex:A11Q_1646"/>
<dbReference type="PROSITE" id="PS51257">
    <property type="entry name" value="PROKAR_LIPOPROTEIN"/>
    <property type="match status" value="1"/>
</dbReference>
<dbReference type="EMBL" id="CP003537">
    <property type="protein sequence ID" value="AGH95862.1"/>
    <property type="molecule type" value="Genomic_DNA"/>
</dbReference>
<gene>
    <name evidence="2" type="ORF">A11Q_1646</name>
</gene>
<dbReference type="HOGENOM" id="CLU_1114137_0_0_7"/>
<feature type="signal peptide" evidence="1">
    <location>
        <begin position="1"/>
        <end position="26"/>
    </location>
</feature>
<accession>M4V8Y0</accession>
<dbReference type="OrthoDB" id="5290928at2"/>
<organism evidence="2 3">
    <name type="scientific">Pseudobdellovibrio exovorus JSS</name>
    <dbReference type="NCBI Taxonomy" id="1184267"/>
    <lineage>
        <taxon>Bacteria</taxon>
        <taxon>Pseudomonadati</taxon>
        <taxon>Bdellovibrionota</taxon>
        <taxon>Bdellovibrionia</taxon>
        <taxon>Bdellovibrionales</taxon>
        <taxon>Pseudobdellovibrionaceae</taxon>
        <taxon>Pseudobdellovibrio</taxon>
    </lineage>
</organism>
<feature type="chain" id="PRO_5004059980" description="Lipoprotein" evidence="1">
    <location>
        <begin position="27"/>
        <end position="230"/>
    </location>
</feature>
<evidence type="ECO:0000313" key="3">
    <source>
        <dbReference type="Proteomes" id="UP000012040"/>
    </source>
</evidence>
<name>M4V8Y0_9BACT</name>
<keyword evidence="1" id="KW-0732">Signal</keyword>
<reference evidence="2 3" key="1">
    <citation type="journal article" date="2013" name="ISME J.">
        <title>By their genes ye shall know them: genomic signatures of predatory bacteria.</title>
        <authorList>
            <person name="Pasternak Z."/>
            <person name="Pietrokovski S."/>
            <person name="Rotem O."/>
            <person name="Gophna U."/>
            <person name="Lurie-Weinberger M.N."/>
            <person name="Jurkevitch E."/>
        </authorList>
    </citation>
    <scope>NUCLEOTIDE SEQUENCE [LARGE SCALE GENOMIC DNA]</scope>
    <source>
        <strain evidence="2 3">JSS</strain>
    </source>
</reference>
<dbReference type="RefSeq" id="WP_015470352.1">
    <property type="nucleotide sequence ID" value="NC_020813.1"/>
</dbReference>